<comment type="caution">
    <text evidence="1">The sequence shown here is derived from an EMBL/GenBank/DDBJ whole genome shotgun (WGS) entry which is preliminary data.</text>
</comment>
<gene>
    <name evidence="1" type="ORF">JHL18_13110</name>
</gene>
<keyword evidence="2" id="KW-1185">Reference proteome</keyword>
<accession>A0ABS1EQ73</accession>
<protein>
    <submittedName>
        <fullName evidence="1">Uncharacterized protein</fullName>
    </submittedName>
</protein>
<name>A0ABS1EQ73_9CLOT</name>
<dbReference type="RefSeq" id="WP_200269868.1">
    <property type="nucleotide sequence ID" value="NZ_JAENHN010000037.1"/>
</dbReference>
<evidence type="ECO:0000313" key="1">
    <source>
        <dbReference type="EMBL" id="MBK1811561.1"/>
    </source>
</evidence>
<organism evidence="1 2">
    <name type="scientific">Clostridium yunnanense</name>
    <dbReference type="NCBI Taxonomy" id="2800325"/>
    <lineage>
        <taxon>Bacteria</taxon>
        <taxon>Bacillati</taxon>
        <taxon>Bacillota</taxon>
        <taxon>Clostridia</taxon>
        <taxon>Eubacteriales</taxon>
        <taxon>Clostridiaceae</taxon>
        <taxon>Clostridium</taxon>
    </lineage>
</organism>
<proteinExistence type="predicted"/>
<evidence type="ECO:0000313" key="2">
    <source>
        <dbReference type="Proteomes" id="UP000596739"/>
    </source>
</evidence>
<dbReference type="EMBL" id="JAENHN010000037">
    <property type="protein sequence ID" value="MBK1811561.1"/>
    <property type="molecule type" value="Genomic_DNA"/>
</dbReference>
<sequence>MGRLEEIMVEHFRISDETSKLIHGRISFKSEEEARNFAKVIEDNMQKIENLGEEIDVLINNFIS</sequence>
<dbReference type="Proteomes" id="UP000596739">
    <property type="component" value="Unassembled WGS sequence"/>
</dbReference>
<reference evidence="2" key="1">
    <citation type="submission" date="2021-01" db="EMBL/GenBank/DDBJ databases">
        <title>Genome public.</title>
        <authorList>
            <person name="Liu C."/>
            <person name="Sun Q."/>
        </authorList>
    </citation>
    <scope>NUCLEOTIDE SEQUENCE [LARGE SCALE GENOMIC DNA]</scope>
    <source>
        <strain evidence="2">YIM B02505</strain>
    </source>
</reference>